<dbReference type="EMBL" id="QZEI01000072">
    <property type="protein sequence ID" value="RLV58438.1"/>
    <property type="molecule type" value="Genomic_DNA"/>
</dbReference>
<sequence length="100" mass="10746">MITRPTGLPSCHTDNSIKSSISNHLIGNLWLHGSVGYAVAGPMLGCACAVLSPIGTIIEEYLMGDTSDNENYTYQGIRVMLNPSRWVVKGHELGGSKARD</sequence>
<organism evidence="1 2">
    <name type="scientific">Parashewanella curva</name>
    <dbReference type="NCBI Taxonomy" id="2338552"/>
    <lineage>
        <taxon>Bacteria</taxon>
        <taxon>Pseudomonadati</taxon>
        <taxon>Pseudomonadota</taxon>
        <taxon>Gammaproteobacteria</taxon>
        <taxon>Alteromonadales</taxon>
        <taxon>Shewanellaceae</taxon>
        <taxon>Parashewanella</taxon>
    </lineage>
</organism>
<protein>
    <submittedName>
        <fullName evidence="1">Uncharacterized protein</fullName>
    </submittedName>
</protein>
<gene>
    <name evidence="1" type="ORF">D5018_17315</name>
</gene>
<keyword evidence="2" id="KW-1185">Reference proteome</keyword>
<name>A0A3L8PVI2_9GAMM</name>
<dbReference type="AlphaFoldDB" id="A0A3L8PVI2"/>
<reference evidence="1 2" key="1">
    <citation type="submission" date="2018-09" db="EMBL/GenBank/DDBJ databases">
        <title>Phylogeny of the Shewanellaceae, and recommendation for two new genera, Pseudoshewanella and Parashewanella.</title>
        <authorList>
            <person name="Wang G."/>
        </authorList>
    </citation>
    <scope>NUCLEOTIDE SEQUENCE [LARGE SCALE GENOMIC DNA]</scope>
    <source>
        <strain evidence="1 2">C51</strain>
    </source>
</reference>
<dbReference type="Proteomes" id="UP000281474">
    <property type="component" value="Unassembled WGS sequence"/>
</dbReference>
<dbReference type="RefSeq" id="WP_121840244.1">
    <property type="nucleotide sequence ID" value="NZ_ML014821.1"/>
</dbReference>
<proteinExistence type="predicted"/>
<evidence type="ECO:0000313" key="1">
    <source>
        <dbReference type="EMBL" id="RLV58438.1"/>
    </source>
</evidence>
<evidence type="ECO:0000313" key="2">
    <source>
        <dbReference type="Proteomes" id="UP000281474"/>
    </source>
</evidence>
<comment type="caution">
    <text evidence="1">The sequence shown here is derived from an EMBL/GenBank/DDBJ whole genome shotgun (WGS) entry which is preliminary data.</text>
</comment>
<accession>A0A3L8PVI2</accession>